<name>A0A915NJL0_9BILA</name>
<dbReference type="Pfam" id="PF04500">
    <property type="entry name" value="FLYWCH"/>
    <property type="match status" value="1"/>
</dbReference>
<reference evidence="6" key="1">
    <citation type="submission" date="2022-11" db="UniProtKB">
        <authorList>
            <consortium name="WormBaseParasite"/>
        </authorList>
    </citation>
    <scope>IDENTIFICATION</scope>
</reference>
<protein>
    <submittedName>
        <fullName evidence="6">FLYWCH-type domain-containing protein</fullName>
    </submittedName>
</protein>
<keyword evidence="3" id="KW-0862">Zinc</keyword>
<accession>A0A915NJL0</accession>
<proteinExistence type="predicted"/>
<dbReference type="WBParaSite" id="scf7180000419308.g3640">
    <property type="protein sequence ID" value="scf7180000419308.g3640"/>
    <property type="gene ID" value="scf7180000419308.g3640"/>
</dbReference>
<evidence type="ECO:0000256" key="2">
    <source>
        <dbReference type="ARBA" id="ARBA00022771"/>
    </source>
</evidence>
<feature type="domain" description="FLYWCH-type" evidence="4">
    <location>
        <begin position="5"/>
        <end position="54"/>
    </location>
</feature>
<keyword evidence="1" id="KW-0479">Metal-binding</keyword>
<organism evidence="5 6">
    <name type="scientific">Meloidogyne floridensis</name>
    <dbReference type="NCBI Taxonomy" id="298350"/>
    <lineage>
        <taxon>Eukaryota</taxon>
        <taxon>Metazoa</taxon>
        <taxon>Ecdysozoa</taxon>
        <taxon>Nematoda</taxon>
        <taxon>Chromadorea</taxon>
        <taxon>Rhabditida</taxon>
        <taxon>Tylenchina</taxon>
        <taxon>Tylenchomorpha</taxon>
        <taxon>Tylenchoidea</taxon>
        <taxon>Meloidogynidae</taxon>
        <taxon>Meloidogyninae</taxon>
        <taxon>Meloidogyne</taxon>
    </lineage>
</organism>
<evidence type="ECO:0000256" key="1">
    <source>
        <dbReference type="ARBA" id="ARBA00022723"/>
    </source>
</evidence>
<dbReference type="GO" id="GO:0008270">
    <property type="term" value="F:zinc ion binding"/>
    <property type="evidence" value="ECO:0007669"/>
    <property type="project" value="UniProtKB-KW"/>
</dbReference>
<keyword evidence="2" id="KW-0863">Zinc-finger</keyword>
<evidence type="ECO:0000313" key="6">
    <source>
        <dbReference type="WBParaSite" id="scf7180000419308.g3640"/>
    </source>
</evidence>
<keyword evidence="5" id="KW-1185">Reference proteome</keyword>
<dbReference type="AlphaFoldDB" id="A0A915NJL0"/>
<dbReference type="Proteomes" id="UP000887560">
    <property type="component" value="Unplaced"/>
</dbReference>
<sequence>IEPTHSKTGKELIKHNRYTFVFDKLVKNRTLKAWGCELSHDCKARIRTDLNNNEETKCPPTIHSDNMVNAYEINFDYQSNEYNCQFIPDEQTIVDNYVYVLDNYQIHVDQKMREIFDEENAVEILEGIKILSNFDEKL</sequence>
<evidence type="ECO:0000259" key="4">
    <source>
        <dbReference type="Pfam" id="PF04500"/>
    </source>
</evidence>
<evidence type="ECO:0000313" key="5">
    <source>
        <dbReference type="Proteomes" id="UP000887560"/>
    </source>
</evidence>
<evidence type="ECO:0000256" key="3">
    <source>
        <dbReference type="ARBA" id="ARBA00022833"/>
    </source>
</evidence>
<dbReference type="InterPro" id="IPR007588">
    <property type="entry name" value="Znf_FLYWCH"/>
</dbReference>
<dbReference type="Gene3D" id="2.20.25.240">
    <property type="match status" value="1"/>
</dbReference>